<dbReference type="Proteomes" id="UP000659124">
    <property type="component" value="Unassembled WGS sequence"/>
</dbReference>
<sequence>MILAIAEKRKKVIACFLLAIMYAETVVPGYALAGTRAGRWPVAVTGTSVRERIPLLPDLPEHRKIAPVPVEKADGGPTQPEATSFTSVGSDNMVDLFTGDFSYGIPLMDVGGYPLALGYNSGISMDQEASWVGLGWNLNPGSVTRNMRGIPDDFNGEDQITKTMSINPNVTTGGTLGVTTELFGFPLKKVGEVVVDSIQGGFTASASAFYNTYRGWGAEVGFSTSLSVGIQGAGSLTAGMGLSNSTSDGVSISPSLDVQTSTLKHSDGGSFIGNVSIGSTYNTRSGMKALQFSGGVRMFTEQNRKYTFTGLASSKISFAYPSATPAIGMPYTNSMFTGKLAFGFEVSGVHYNIFGVGYQLKQTIAAGDQTRKLPAFGYLHYEDAARRPEALLDFNRERELPVKEALKTIAIPAYTYDVFSISGEGTGGMFRAYRSDVGYMYDPYVRTKDNSLTGGLDFGLGDLFHLGANLDMTSSNTTTEAWQADNKLATQLAFTSSNLNYEASYFRNPGEMSINPRAFYDAVGGDDIVTAQLSGDASRNIGTTGNLYRYKNGEHTGLFPIPAGKARKAERDKRTQLITYLNAKDASEAGLTRFIENYKENQYTFDNCNTKYAGDPEEKRGMYTEYWGKDGLRLGDCIQSGNTFWGVDKLRPLAPSINIPRGYFWMINKYRMRAPATGVYNVWAQFNDRLYIKINGTDLSDVARDWNGREENHDENYKINLEKGKMYDVEVYYVNTDADGFLDVRWQCGNVSVTDDDIFQPNPPDNFDVVPGKLNKEKRINSFRKPHHISEVSVLNGDGKRYVYGLPVYNFAQEEVTFSADKANANAAEGVVDYNAVNGNNRDDSTTNNKGNEHYFSKEVIPAYAHSFLLTGIVSPDYVDITGDGITDDDAGNAVKFNYTKTAGFDNPYKWRSPYTKSATYNEGLKTDWRDDKGSYVYGEKELWYLNSVESKNMIAIFTLADRDDLLPINRDGTKILGSKQVKRLKEINLYVKAEYLKDAANAKPVKTVHFDYTYELCPGVNGTGNPAGKLTLKKLWFSYNGNESKTNDARNRQNAYEFHYNGNNPGYNSKSYDRWGNYKDPRHNPGYTDNSPISNVEMPYALQDSVLAAKNAAAWTLDSIKLPFGGRMKITYESDDYAYVQHRRAAKMTRIAGFSGSRPNSINDLTDNLYDSRFIGSSDNMYVAFDAELPVTSNKEVFDNYLSELHDTVFFRLHVKMPSDAYGSGYEYVPCYAFLDSNDYGFINNGKTIFVKLRPLKANGDEGGKYSPLAKSAVQFLRLNLPSKAFPDSEMPDMDFIKAIQVITELGINLPAKLRKFDATARSNGWAMKVDLKRSHARLNDPLYKKYGGGLRVKRIEVYDHWNAMTGQKESKYGTEYTYTTTIQADGKERQISSGVATYEPILGGEENPWHTPVLYKDQLASLAPTTVSYVETPLGEAFFPAASVGYSKVQTKSIYSKNVRSAKGYEETCFYTSYDFPTIVANSEIERPYSKAMYKPRLGSVLNVDAVYYLALSQGFKIELNDMHGKMRSQKFYTAGKSPQMIKSTTYFYKVDREDALQKHLDNEVLAIDKSGNITPSFIGKDVELMTDMRRQTFESVAANVVVDLDAFKIGFLPIPVPSSFPMPESEQNIFNSVAITKVIHRHGILERVEAIENGSRVVTRNLLYDAETGDVLLTSIQNEFGDSTYQFSYPAHWAYDGMSGAYKNINTTAKNVYVKGGRVEKGLSAEEVKRYFTSGDEIITYSRNRVAGDECDSVLATFPSSGKIWALDANVLNGGAPDIYFVTADGTPFTGNDVTMKIIRSGRKNIQAQIGTVTMMKSPLVWNNGAYQLEINKDKQILSASMTEYKQNWHVEDKKNSFKECAYK</sequence>
<keyword evidence="3" id="KW-1185">Reference proteome</keyword>
<dbReference type="PROSITE" id="PS51820">
    <property type="entry name" value="PA14"/>
    <property type="match status" value="1"/>
</dbReference>
<dbReference type="SUPFAM" id="SSF56988">
    <property type="entry name" value="Anthrax protective antigen"/>
    <property type="match status" value="1"/>
</dbReference>
<organism evidence="2 3">
    <name type="scientific">Chitinophaga qingshengii</name>
    <dbReference type="NCBI Taxonomy" id="1569794"/>
    <lineage>
        <taxon>Bacteria</taxon>
        <taxon>Pseudomonadati</taxon>
        <taxon>Bacteroidota</taxon>
        <taxon>Chitinophagia</taxon>
        <taxon>Chitinophagales</taxon>
        <taxon>Chitinophagaceae</taxon>
        <taxon>Chitinophaga</taxon>
    </lineage>
</organism>
<dbReference type="RefSeq" id="WP_188086657.1">
    <property type="nucleotide sequence ID" value="NZ_JACVFC010000001.1"/>
</dbReference>
<protein>
    <recommendedName>
        <fullName evidence="1">PA14 domain-containing protein</fullName>
    </recommendedName>
</protein>
<name>A0ABR7TJD2_9BACT</name>
<proteinExistence type="predicted"/>
<dbReference type="EMBL" id="JACVFC010000001">
    <property type="protein sequence ID" value="MBC9929534.1"/>
    <property type="molecule type" value="Genomic_DNA"/>
</dbReference>
<evidence type="ECO:0000313" key="2">
    <source>
        <dbReference type="EMBL" id="MBC9929534.1"/>
    </source>
</evidence>
<gene>
    <name evidence="2" type="ORF">ICL07_04055</name>
</gene>
<dbReference type="InterPro" id="IPR037524">
    <property type="entry name" value="PA14/GLEYA"/>
</dbReference>
<evidence type="ECO:0000313" key="3">
    <source>
        <dbReference type="Proteomes" id="UP000659124"/>
    </source>
</evidence>
<feature type="domain" description="PA14" evidence="1">
    <location>
        <begin position="617"/>
        <end position="762"/>
    </location>
</feature>
<comment type="caution">
    <text evidence="2">The sequence shown here is derived from an EMBL/GenBank/DDBJ whole genome shotgun (WGS) entry which is preliminary data.</text>
</comment>
<evidence type="ECO:0000259" key="1">
    <source>
        <dbReference type="PROSITE" id="PS51820"/>
    </source>
</evidence>
<reference evidence="2 3" key="1">
    <citation type="submission" date="2020-09" db="EMBL/GenBank/DDBJ databases">
        <title>Genome sequences of type strains of Chitinophaga qingshengii and Chitinophaga varians.</title>
        <authorList>
            <person name="Kittiwongwattana C."/>
        </authorList>
    </citation>
    <scope>NUCLEOTIDE SEQUENCE [LARGE SCALE GENOMIC DNA]</scope>
    <source>
        <strain evidence="2 3">JCM 30026</strain>
    </source>
</reference>
<accession>A0ABR7TJD2</accession>